<dbReference type="RefSeq" id="WP_076118102.1">
    <property type="nucleotide sequence ID" value="NZ_MPTC01000004.1"/>
</dbReference>
<evidence type="ECO:0000313" key="4">
    <source>
        <dbReference type="Proteomes" id="UP000187439"/>
    </source>
</evidence>
<keyword evidence="2" id="KW-0732">Signal</keyword>
<feature type="region of interest" description="Disordered" evidence="1">
    <location>
        <begin position="416"/>
        <end position="436"/>
    </location>
</feature>
<gene>
    <name evidence="3" type="ORF">BSK52_07425</name>
</gene>
<proteinExistence type="predicted"/>
<dbReference type="OrthoDB" id="174569at2"/>
<dbReference type="SUPFAM" id="SSF49299">
    <property type="entry name" value="PKD domain"/>
    <property type="match status" value="1"/>
</dbReference>
<dbReference type="Gene3D" id="2.60.40.10">
    <property type="entry name" value="Immunoglobulins"/>
    <property type="match status" value="1"/>
</dbReference>
<dbReference type="InterPro" id="IPR035986">
    <property type="entry name" value="PKD_dom_sf"/>
</dbReference>
<dbReference type="AlphaFoldDB" id="A0A1R0Y5L8"/>
<organism evidence="3 4">
    <name type="scientific">Paenibacillus odorifer</name>
    <dbReference type="NCBI Taxonomy" id="189426"/>
    <lineage>
        <taxon>Bacteria</taxon>
        <taxon>Bacillati</taxon>
        <taxon>Bacillota</taxon>
        <taxon>Bacilli</taxon>
        <taxon>Bacillales</taxon>
        <taxon>Paenibacillaceae</taxon>
        <taxon>Paenibacillus</taxon>
    </lineage>
</organism>
<feature type="region of interest" description="Disordered" evidence="1">
    <location>
        <begin position="133"/>
        <end position="159"/>
    </location>
</feature>
<accession>A0A1R0Y5L8</accession>
<feature type="chain" id="PRO_5012073777" description="PKD domain-containing protein" evidence="2">
    <location>
        <begin position="25"/>
        <end position="756"/>
    </location>
</feature>
<evidence type="ECO:0008006" key="5">
    <source>
        <dbReference type="Google" id="ProtNLM"/>
    </source>
</evidence>
<dbReference type="Proteomes" id="UP000187439">
    <property type="component" value="Unassembled WGS sequence"/>
</dbReference>
<comment type="caution">
    <text evidence="3">The sequence shown here is derived from an EMBL/GenBank/DDBJ whole genome shotgun (WGS) entry which is preliminary data.</text>
</comment>
<dbReference type="EMBL" id="MPTC01000004">
    <property type="protein sequence ID" value="OMD42625.1"/>
    <property type="molecule type" value="Genomic_DNA"/>
</dbReference>
<evidence type="ECO:0000313" key="3">
    <source>
        <dbReference type="EMBL" id="OMD42625.1"/>
    </source>
</evidence>
<sequence>MKKIYLTVLILSLVLSFIPESTEAADSTSKTLSIPTETLIGSSNSQKTYYLEIPSGVSSSSILTSSLKYNGTNQKVSLSIENGKIKLTLKGVEQKERIDNVTGYNASFTTKFYTNPGNSIWRYSDGRRWQINEWDPNNNTQKHNDRNGTGGEFPSMDPPKITVVTKSDASRSGIKWYNGSVNAVVDPSAIIESTVRINVDTDIKNLPPTYVNHNIVNKNSFVIYYSLDKDLVDYDPEEVSEIFGKGGNALGRRYKTFLYYWYTASASITSYKYSGNISFDYTLPTEPTLTGTVTLNKPNPNPTKLGDKDEPVQISLMGQLQGYNDASNIDEWVFYAKEKDRNNTLKTKKESAKTFNVSTLFDFVIKKSSVTGECLTQEYALTVLVRFKKPIVTKNETITSLEQPLQISATVCKNEPQITFPPNPTTPTEPEGKPPIARISAPRYVKAGDDTLISGAASYDPDGYINIYVWETSGAQGEIGNASKGYVWYTPEQIGQTFPIALTVVDNDNQTGSTSREITVTEPKPSAGLAIEGTLKQNRKTTLFNRSQSPTRFPLVSSKTRVTITAVSGGTNADIKYSGTLSDFESKDVLFKKPGKYKATIYVENTLGYSDSSEITFDIIPDEAPYNYFTLPTVVYRSPDYGNKAIVSLDDISYSPDKDVVGRRLWEYRYDSNNDGSFAGEAWVIFSNENKDRLNLELSEVGKYEVRLTVFEEFGQPTIDEFVTEADRKSTNSDGQKLSSRVVEVKNRAPEVDWSW</sequence>
<protein>
    <recommendedName>
        <fullName evidence="5">PKD domain-containing protein</fullName>
    </recommendedName>
</protein>
<reference evidence="3 4" key="1">
    <citation type="submission" date="2016-10" db="EMBL/GenBank/DDBJ databases">
        <title>Paenibacillus species isolates.</title>
        <authorList>
            <person name="Beno S.M."/>
        </authorList>
    </citation>
    <scope>NUCLEOTIDE SEQUENCE [LARGE SCALE GENOMIC DNA]</scope>
    <source>
        <strain evidence="3 4">FSL H7-0710</strain>
    </source>
</reference>
<evidence type="ECO:0000256" key="1">
    <source>
        <dbReference type="SAM" id="MobiDB-lite"/>
    </source>
</evidence>
<name>A0A1R0Y5L8_9BACL</name>
<evidence type="ECO:0000256" key="2">
    <source>
        <dbReference type="SAM" id="SignalP"/>
    </source>
</evidence>
<dbReference type="InterPro" id="IPR013783">
    <property type="entry name" value="Ig-like_fold"/>
</dbReference>
<feature type="signal peptide" evidence="2">
    <location>
        <begin position="1"/>
        <end position="24"/>
    </location>
</feature>